<dbReference type="Pfam" id="PF06356">
    <property type="entry name" value="DUF1064"/>
    <property type="match status" value="1"/>
</dbReference>
<keyword evidence="1" id="KW-0255">Endonuclease</keyword>
<dbReference type="InterPro" id="IPR009414">
    <property type="entry name" value="DUF1064"/>
</dbReference>
<dbReference type="GO" id="GO:0004519">
    <property type="term" value="F:endonuclease activity"/>
    <property type="evidence" value="ECO:0007669"/>
    <property type="project" value="UniProtKB-KW"/>
</dbReference>
<keyword evidence="2" id="KW-1185">Reference proteome</keyword>
<reference evidence="2" key="1">
    <citation type="submission" date="2016-02" db="EMBL/GenBank/DDBJ databases">
        <authorList>
            <person name="Morales N."/>
            <person name="Badran S."/>
            <person name="Schick P."/>
            <person name="Jacoby B."/>
            <person name="Reddi K."/>
            <person name="Villella W."/>
            <person name="Sanders E.R."/>
            <person name="Lorenz T.C."/>
        </authorList>
    </citation>
    <scope>NUCLEOTIDE SEQUENCE [LARGE SCALE GENOMIC DNA]</scope>
</reference>
<protein>
    <submittedName>
        <fullName evidence="1">Endonuclease</fullName>
    </submittedName>
</protein>
<keyword evidence="1" id="KW-0378">Hydrolase</keyword>
<evidence type="ECO:0000313" key="2">
    <source>
        <dbReference type="Proteomes" id="UP000223773"/>
    </source>
</evidence>
<name>A0A1S5QTQ4_9CAUD</name>
<gene>
    <name evidence="1" type="ORF">LEO2_43</name>
</gene>
<proteinExistence type="predicted"/>
<accession>A0A1S5QTQ4</accession>
<dbReference type="EMBL" id="KU836751">
    <property type="protein sequence ID" value="AMR60082.1"/>
    <property type="molecule type" value="Genomic_DNA"/>
</dbReference>
<organism evidence="1 2">
    <name type="scientific">Bacillus phage Leo2</name>
    <dbReference type="NCBI Taxonomy" id="1815973"/>
    <lineage>
        <taxon>Viruses</taxon>
        <taxon>Duplodnaviria</taxon>
        <taxon>Heunggongvirae</taxon>
        <taxon>Uroviricota</taxon>
        <taxon>Caudoviricetes</taxon>
        <taxon>Ehrlichviridae</taxon>
        <taxon>Andromedavirus</taxon>
        <taxon>Andromedavirus leo2</taxon>
    </lineage>
</organism>
<evidence type="ECO:0000313" key="1">
    <source>
        <dbReference type="EMBL" id="AMR60082.1"/>
    </source>
</evidence>
<dbReference type="Proteomes" id="UP000223773">
    <property type="component" value="Segment"/>
</dbReference>
<sequence length="181" mass="21032">MRALQENWMGCAMKKRNGKFNASKTEVDGIVFDSKAEAEFHLWLKEIQPFFGFTCQLQPEYILLGKTVKHGRTFNPIKYKSDFLLRFPCGTQLVIDVKGMLTPEFKLKEKLFFAKFDEELICVSKSNIDGGWIREPNLKHNRKIRKAIKEGDLKKADRLGDPLPDFKTELVSRFLNQEVDK</sequence>
<keyword evidence="1" id="KW-0540">Nuclease</keyword>